<evidence type="ECO:0000259" key="11">
    <source>
        <dbReference type="Pfam" id="PF01447"/>
    </source>
</evidence>
<dbReference type="Gene3D" id="3.10.170.10">
    <property type="match status" value="1"/>
</dbReference>
<evidence type="ECO:0000313" key="15">
    <source>
        <dbReference type="EMBL" id="TQV89736.1"/>
    </source>
</evidence>
<dbReference type="OrthoDB" id="5378341at2"/>
<dbReference type="FunFam" id="2.60.120.380:FF:000013">
    <property type="entry name" value="Alkaline serine protease"/>
    <property type="match status" value="1"/>
</dbReference>
<gene>
    <name evidence="15" type="ORF">FLL46_02320</name>
</gene>
<dbReference type="Pfam" id="PF02868">
    <property type="entry name" value="Peptidase_M4_C"/>
    <property type="match status" value="1"/>
</dbReference>
<keyword evidence="4 10" id="KW-0732">Signal</keyword>
<keyword evidence="7" id="KW-0482">Metalloprotease</keyword>
<evidence type="ECO:0000256" key="10">
    <source>
        <dbReference type="SAM" id="SignalP"/>
    </source>
</evidence>
<keyword evidence="5" id="KW-0378">Hydrolase</keyword>
<dbReference type="InterPro" id="IPR023612">
    <property type="entry name" value="Peptidase_M4"/>
</dbReference>
<evidence type="ECO:0000256" key="9">
    <source>
        <dbReference type="PIRSR" id="PIRSR623612-1"/>
    </source>
</evidence>
<comment type="similarity">
    <text evidence="1">Belongs to the peptidase M4 family.</text>
</comment>
<feature type="signal peptide" evidence="10">
    <location>
        <begin position="1"/>
        <end position="27"/>
    </location>
</feature>
<keyword evidence="6" id="KW-0862">Zinc</keyword>
<organism evidence="15 16">
    <name type="scientific">Aliikangiella coralliicola</name>
    <dbReference type="NCBI Taxonomy" id="2592383"/>
    <lineage>
        <taxon>Bacteria</taxon>
        <taxon>Pseudomonadati</taxon>
        <taxon>Pseudomonadota</taxon>
        <taxon>Gammaproteobacteria</taxon>
        <taxon>Oceanospirillales</taxon>
        <taxon>Pleioneaceae</taxon>
        <taxon>Aliikangiella</taxon>
    </lineage>
</organism>
<dbReference type="RefSeq" id="WP_142891800.1">
    <property type="nucleotide sequence ID" value="NZ_ML660160.1"/>
</dbReference>
<dbReference type="SUPFAM" id="SSF55486">
    <property type="entry name" value="Metalloproteases ('zincins'), catalytic domain"/>
    <property type="match status" value="1"/>
</dbReference>
<feature type="domain" description="Peptidase M4" evidence="11">
    <location>
        <begin position="227"/>
        <end position="343"/>
    </location>
</feature>
<dbReference type="PANTHER" id="PTHR33794:SF1">
    <property type="entry name" value="BACILLOLYSIN"/>
    <property type="match status" value="1"/>
</dbReference>
<evidence type="ECO:0000259" key="12">
    <source>
        <dbReference type="Pfam" id="PF02868"/>
    </source>
</evidence>
<comment type="caution">
    <text evidence="15">The sequence shown here is derived from an EMBL/GenBank/DDBJ whole genome shotgun (WGS) entry which is preliminary data.</text>
</comment>
<dbReference type="InterPro" id="IPR013856">
    <property type="entry name" value="Peptidase_M4_domain"/>
</dbReference>
<dbReference type="Gene3D" id="1.10.390.10">
    <property type="entry name" value="Neutral Protease Domain 2"/>
    <property type="match status" value="1"/>
</dbReference>
<feature type="chain" id="PRO_5021911414" evidence="10">
    <location>
        <begin position="28"/>
        <end position="735"/>
    </location>
</feature>
<evidence type="ECO:0000256" key="4">
    <source>
        <dbReference type="ARBA" id="ARBA00022729"/>
    </source>
</evidence>
<proteinExistence type="inferred from homology"/>
<dbReference type="Pfam" id="PF01447">
    <property type="entry name" value="Peptidase_M4"/>
    <property type="match status" value="1"/>
</dbReference>
<feature type="domain" description="Peptidase C-terminal archaeal/bacterial" evidence="13">
    <location>
        <begin position="658"/>
        <end position="719"/>
    </location>
</feature>
<dbReference type="PRINTS" id="PR00730">
    <property type="entry name" value="THERMOLYSIN"/>
</dbReference>
<keyword evidence="8" id="KW-0865">Zymogen</keyword>
<dbReference type="CDD" id="cd09597">
    <property type="entry name" value="M4_TLP"/>
    <property type="match status" value="1"/>
</dbReference>
<dbReference type="Gene3D" id="3.10.450.490">
    <property type="match status" value="1"/>
</dbReference>
<keyword evidence="16" id="KW-1185">Reference proteome</keyword>
<reference evidence="15 16" key="1">
    <citation type="submission" date="2019-07" db="EMBL/GenBank/DDBJ databases">
        <title>Draft genome for Aliikangiella sp. M105.</title>
        <authorList>
            <person name="Wang G."/>
        </authorList>
    </citation>
    <scope>NUCLEOTIDE SEQUENCE [LARGE SCALE GENOMIC DNA]</scope>
    <source>
        <strain evidence="15 16">M105</strain>
    </source>
</reference>
<evidence type="ECO:0000259" key="14">
    <source>
        <dbReference type="Pfam" id="PF07504"/>
    </source>
</evidence>
<sequence length="735" mass="78102">MNYKTNIKTLPMLIGATFTALSFGVSANNVDSLQIKNQTNSGSPSFVTGNLGDINSAKAVQSLKNILSANADYGYTGNEDFQIKRQWVDSLGKSHTHFSQTINGLKVYGSSLIIHSETSVSSINSSNTTGNVYAISGTLAVDSSPSITTALASSNDGGQSAINAASLLGDVDGQPELAYVYLPESGTAKLAWKLDVKYQSANGFEHDIVFIDAHTNQELTRHPQVHRAKVYKTYTMDNQAYNSGAAPGRLLCSTGQSCSDASAQRAHSGASTVYDYYQSRHGRDGINNNGMTMTSSVHTGSRWNNAVWYQNQMFYGDGDGNTFGDLTGDFDIIAHELTHGVTQFTAGLIYRNESGALNEAMSDIIGVSAEAYKNGTSSPAWLLGDGAYTPNTPGDALRYMDDPTKDGRSRDYYPDRYQGSQDNGGVHWNSGIANLAYSLLVDGGTHPKGKTTAQVPSIGVAKAEKIFYRALTTYFNQSTNFAAARTGTAQAAQDLYGATEKAAVETAWCAVGVGECPGTPPPPGGNELENGVAKTGLSATTGNDLKFTMDVPAGATDIKFEMSGGSGDADIYVKFGSEPTDSSYDCRPYKNGNSESCTGTQTGGTYYVRVKAYSSFSGVSLTGSFNDGGNPPGNEPINDTVNNISVNQGQWSRYTQVLPTGYSTMTVTISGGSGDADLYVRHGAQSTTSQYDCRPYRNGNNETCSFNSPAAGTWYIDIRGYSNASGVTLNLQANP</sequence>
<evidence type="ECO:0000313" key="16">
    <source>
        <dbReference type="Proteomes" id="UP000315439"/>
    </source>
</evidence>
<dbReference type="PANTHER" id="PTHR33794">
    <property type="entry name" value="BACILLOLYSIN"/>
    <property type="match status" value="1"/>
</dbReference>
<dbReference type="Proteomes" id="UP000315439">
    <property type="component" value="Unassembled WGS sequence"/>
</dbReference>
<evidence type="ECO:0000256" key="1">
    <source>
        <dbReference type="ARBA" id="ARBA00009388"/>
    </source>
</evidence>
<dbReference type="GO" id="GO:0046872">
    <property type="term" value="F:metal ion binding"/>
    <property type="evidence" value="ECO:0007669"/>
    <property type="project" value="UniProtKB-KW"/>
</dbReference>
<accession>A0A545UJW1</accession>
<evidence type="ECO:0000256" key="5">
    <source>
        <dbReference type="ARBA" id="ARBA00022801"/>
    </source>
</evidence>
<dbReference type="InterPro" id="IPR001570">
    <property type="entry name" value="Peptidase_M4_C_domain"/>
</dbReference>
<evidence type="ECO:0000256" key="3">
    <source>
        <dbReference type="ARBA" id="ARBA00022723"/>
    </source>
</evidence>
<feature type="active site" description="Proton donor" evidence="9">
    <location>
        <position position="427"/>
    </location>
</feature>
<evidence type="ECO:0000256" key="7">
    <source>
        <dbReference type="ARBA" id="ARBA00023049"/>
    </source>
</evidence>
<evidence type="ECO:0000256" key="8">
    <source>
        <dbReference type="ARBA" id="ARBA00023145"/>
    </source>
</evidence>
<feature type="active site" evidence="9">
    <location>
        <position position="336"/>
    </location>
</feature>
<keyword evidence="3" id="KW-0479">Metal-binding</keyword>
<dbReference type="Gene3D" id="2.60.120.380">
    <property type="match status" value="2"/>
</dbReference>
<evidence type="ECO:0000259" key="13">
    <source>
        <dbReference type="Pfam" id="PF04151"/>
    </source>
</evidence>
<keyword evidence="2" id="KW-0645">Protease</keyword>
<protein>
    <submittedName>
        <fullName evidence="15">Peptidase M4</fullName>
    </submittedName>
</protein>
<dbReference type="Pfam" id="PF07504">
    <property type="entry name" value="FTP"/>
    <property type="match status" value="1"/>
</dbReference>
<name>A0A545UJW1_9GAMM</name>
<dbReference type="GO" id="GO:0004222">
    <property type="term" value="F:metalloendopeptidase activity"/>
    <property type="evidence" value="ECO:0007669"/>
    <property type="project" value="InterPro"/>
</dbReference>
<dbReference type="AlphaFoldDB" id="A0A545UJW1"/>
<dbReference type="InterPro" id="IPR027268">
    <property type="entry name" value="Peptidase_M4/M1_CTD_sf"/>
</dbReference>
<feature type="domain" description="Peptidase C-terminal archaeal/bacterial" evidence="13">
    <location>
        <begin position="547"/>
        <end position="611"/>
    </location>
</feature>
<dbReference type="GO" id="GO:0006508">
    <property type="term" value="P:proteolysis"/>
    <property type="evidence" value="ECO:0007669"/>
    <property type="project" value="UniProtKB-KW"/>
</dbReference>
<dbReference type="EMBL" id="VIKS01000001">
    <property type="protein sequence ID" value="TQV89736.1"/>
    <property type="molecule type" value="Genomic_DNA"/>
</dbReference>
<evidence type="ECO:0000256" key="2">
    <source>
        <dbReference type="ARBA" id="ARBA00022670"/>
    </source>
</evidence>
<evidence type="ECO:0000256" key="6">
    <source>
        <dbReference type="ARBA" id="ARBA00022833"/>
    </source>
</evidence>
<feature type="domain" description="Peptidase M4 C-terminal" evidence="12">
    <location>
        <begin position="346"/>
        <end position="513"/>
    </location>
</feature>
<dbReference type="InterPro" id="IPR050728">
    <property type="entry name" value="Zinc_Metalloprotease_M4"/>
</dbReference>
<dbReference type="InterPro" id="IPR007280">
    <property type="entry name" value="Peptidase_C_arc/bac"/>
</dbReference>
<dbReference type="Pfam" id="PF04151">
    <property type="entry name" value="PPC"/>
    <property type="match status" value="2"/>
</dbReference>
<dbReference type="InterPro" id="IPR011096">
    <property type="entry name" value="FTP_domain"/>
</dbReference>
<feature type="domain" description="FTP" evidence="14">
    <location>
        <begin position="79"/>
        <end position="125"/>
    </location>
</feature>